<evidence type="ECO:0000313" key="2">
    <source>
        <dbReference type="Proteomes" id="UP000271889"/>
    </source>
</evidence>
<name>A0A3P7QMM1_CYLGO</name>
<keyword evidence="2" id="KW-1185">Reference proteome</keyword>
<dbReference type="Proteomes" id="UP000271889">
    <property type="component" value="Unassembled WGS sequence"/>
</dbReference>
<sequence length="69" mass="8094">MPKRMMYYSRFLIQEETDCGSYVGTIWGFSLRRVIGKRVDKAVGMRICSREGKIHKWAQATEFRLFASV</sequence>
<dbReference type="EMBL" id="UYRV01121908">
    <property type="protein sequence ID" value="VDN32992.1"/>
    <property type="molecule type" value="Genomic_DNA"/>
</dbReference>
<organism evidence="1 2">
    <name type="scientific">Cylicostephanus goldi</name>
    <name type="common">Nematode worm</name>
    <dbReference type="NCBI Taxonomy" id="71465"/>
    <lineage>
        <taxon>Eukaryota</taxon>
        <taxon>Metazoa</taxon>
        <taxon>Ecdysozoa</taxon>
        <taxon>Nematoda</taxon>
        <taxon>Chromadorea</taxon>
        <taxon>Rhabditida</taxon>
        <taxon>Rhabditina</taxon>
        <taxon>Rhabditomorpha</taxon>
        <taxon>Strongyloidea</taxon>
        <taxon>Strongylidae</taxon>
        <taxon>Cylicostephanus</taxon>
    </lineage>
</organism>
<reference evidence="1 2" key="1">
    <citation type="submission" date="2018-11" db="EMBL/GenBank/DDBJ databases">
        <authorList>
            <consortium name="Pathogen Informatics"/>
        </authorList>
    </citation>
    <scope>NUCLEOTIDE SEQUENCE [LARGE SCALE GENOMIC DNA]</scope>
</reference>
<accession>A0A3P7QMM1</accession>
<dbReference type="AlphaFoldDB" id="A0A3P7QMM1"/>
<protein>
    <submittedName>
        <fullName evidence="1">Uncharacterized protein</fullName>
    </submittedName>
</protein>
<gene>
    <name evidence="1" type="ORF">CGOC_LOCUS12267</name>
</gene>
<evidence type="ECO:0000313" key="1">
    <source>
        <dbReference type="EMBL" id="VDN32992.1"/>
    </source>
</evidence>
<proteinExistence type="predicted"/>